<dbReference type="Proteomes" id="UP000246740">
    <property type="component" value="Unassembled WGS sequence"/>
</dbReference>
<dbReference type="Pfam" id="PF06283">
    <property type="entry name" value="ThuA"/>
    <property type="match status" value="1"/>
</dbReference>
<keyword evidence="4" id="KW-0315">Glutamine amidotransferase</keyword>
<keyword evidence="2" id="KW-0732">Signal</keyword>
<feature type="domain" description="ThuA-like" evidence="3">
    <location>
        <begin position="26"/>
        <end position="298"/>
    </location>
</feature>
<evidence type="ECO:0000313" key="4">
    <source>
        <dbReference type="EMBL" id="PWZ00677.1"/>
    </source>
</evidence>
<keyword evidence="5" id="KW-1185">Reference proteome</keyword>
<dbReference type="SUPFAM" id="SSF52317">
    <property type="entry name" value="Class I glutamine amidotransferase-like"/>
    <property type="match status" value="1"/>
</dbReference>
<accession>A0A317XR00</accession>
<dbReference type="OrthoDB" id="3482285at2759"/>
<keyword evidence="1" id="KW-1133">Transmembrane helix</keyword>
<evidence type="ECO:0000256" key="1">
    <source>
        <dbReference type="SAM" id="Phobius"/>
    </source>
</evidence>
<evidence type="ECO:0000259" key="3">
    <source>
        <dbReference type="Pfam" id="PF06283"/>
    </source>
</evidence>
<evidence type="ECO:0000256" key="2">
    <source>
        <dbReference type="SAM" id="SignalP"/>
    </source>
</evidence>
<dbReference type="InterPro" id="IPR029010">
    <property type="entry name" value="ThuA-like"/>
</dbReference>
<dbReference type="PANTHER" id="PTHR40469">
    <property type="entry name" value="SECRETED GLYCOSYL HYDROLASE"/>
    <property type="match status" value="1"/>
</dbReference>
<dbReference type="Gene3D" id="3.40.50.880">
    <property type="match status" value="1"/>
</dbReference>
<dbReference type="InterPro" id="IPR029062">
    <property type="entry name" value="Class_I_gatase-like"/>
</dbReference>
<keyword evidence="1" id="KW-0472">Membrane</keyword>
<dbReference type="PANTHER" id="PTHR40469:SF2">
    <property type="entry name" value="GALACTOSE-BINDING DOMAIN-LIKE SUPERFAMILY PROTEIN"/>
    <property type="match status" value="1"/>
</dbReference>
<sequence length="368" mass="38649">MLVSHSSVLLGLIAVATMQVSAMPSILLYTKTAGYRHDSIPVAVETITALGNGSLQLPSSVIDDSISAIRWSSYHTEDQTLFHNQSFLSQFDAISFVSTSDVDPPGVGTVLDDQGLRNFASYIQAGGGFIGIHAAAVTLYGAPFYGRLLGAYFDYHPAIQNVSVKPVTTDHPSTSRLPLDGFEIYEEMYQFRSDPRQLPSPANLLMTNATAYQDGGVNALGFRNGTNGPAPHPLAWWREGGLLDEDDSTDPSVRGGGGANIQVSGGPGRSWFTSLGHDNTTWAKDLYKGHVAGGIGWVLQSQTIRSNNGSATIGQSNGTSSVTVPTSAASSAAAGTGSGSNNAESLGVSMWLLAIVSTFVMSGSLLVI</sequence>
<evidence type="ECO:0000313" key="5">
    <source>
        <dbReference type="Proteomes" id="UP000246740"/>
    </source>
</evidence>
<proteinExistence type="predicted"/>
<reference evidence="4 5" key="1">
    <citation type="journal article" date="2018" name="Mol. Biol. Evol.">
        <title>Broad Genomic Sampling Reveals a Smut Pathogenic Ancestry of the Fungal Clade Ustilaginomycotina.</title>
        <authorList>
            <person name="Kijpornyongpan T."/>
            <person name="Mondo S.J."/>
            <person name="Barry K."/>
            <person name="Sandor L."/>
            <person name="Lee J."/>
            <person name="Lipzen A."/>
            <person name="Pangilinan J."/>
            <person name="LaButti K."/>
            <person name="Hainaut M."/>
            <person name="Henrissat B."/>
            <person name="Grigoriev I.V."/>
            <person name="Spatafora J.W."/>
            <person name="Aime M.C."/>
        </authorList>
    </citation>
    <scope>NUCLEOTIDE SEQUENCE [LARGE SCALE GENOMIC DNA]</scope>
    <source>
        <strain evidence="4 5">MCA 3645</strain>
    </source>
</reference>
<dbReference type="InParanoid" id="A0A317XR00"/>
<dbReference type="GO" id="GO:0016740">
    <property type="term" value="F:transferase activity"/>
    <property type="evidence" value="ECO:0007669"/>
    <property type="project" value="UniProtKB-KW"/>
</dbReference>
<feature type="chain" id="PRO_5016375109" evidence="2">
    <location>
        <begin position="23"/>
        <end position="368"/>
    </location>
</feature>
<keyword evidence="1" id="KW-0812">Transmembrane</keyword>
<gene>
    <name evidence="4" type="ORF">BCV70DRAFT_99234</name>
</gene>
<feature type="signal peptide" evidence="2">
    <location>
        <begin position="1"/>
        <end position="22"/>
    </location>
</feature>
<dbReference type="EMBL" id="KZ819192">
    <property type="protein sequence ID" value="PWZ00677.1"/>
    <property type="molecule type" value="Genomic_DNA"/>
</dbReference>
<feature type="transmembrane region" description="Helical" evidence="1">
    <location>
        <begin position="348"/>
        <end position="367"/>
    </location>
</feature>
<keyword evidence="4" id="KW-0808">Transferase</keyword>
<organism evidence="4 5">
    <name type="scientific">Testicularia cyperi</name>
    <dbReference type="NCBI Taxonomy" id="1882483"/>
    <lineage>
        <taxon>Eukaryota</taxon>
        <taxon>Fungi</taxon>
        <taxon>Dikarya</taxon>
        <taxon>Basidiomycota</taxon>
        <taxon>Ustilaginomycotina</taxon>
        <taxon>Ustilaginomycetes</taxon>
        <taxon>Ustilaginales</taxon>
        <taxon>Anthracoideaceae</taxon>
        <taxon>Testicularia</taxon>
    </lineage>
</organism>
<protein>
    <submittedName>
        <fullName evidence="4">Class I glutamine amidotransferase-like protein</fullName>
    </submittedName>
</protein>
<dbReference type="AlphaFoldDB" id="A0A317XR00"/>
<name>A0A317XR00_9BASI</name>